<dbReference type="PANTHER" id="PTHR43133:SF8">
    <property type="entry name" value="RNA POLYMERASE SIGMA FACTOR HI_1459-RELATED"/>
    <property type="match status" value="1"/>
</dbReference>
<comment type="similarity">
    <text evidence="1 6">Belongs to the sigma-70 factor family. ECF subfamily.</text>
</comment>
<dbReference type="Gene3D" id="1.10.1740.10">
    <property type="match status" value="1"/>
</dbReference>
<dbReference type="InterPro" id="IPR014284">
    <property type="entry name" value="RNA_pol_sigma-70_dom"/>
</dbReference>
<dbReference type="SUPFAM" id="SSF88659">
    <property type="entry name" value="Sigma3 and sigma4 domains of RNA polymerase sigma factors"/>
    <property type="match status" value="1"/>
</dbReference>
<accession>A0A154BRG0</accession>
<evidence type="ECO:0000256" key="3">
    <source>
        <dbReference type="ARBA" id="ARBA00023082"/>
    </source>
</evidence>
<dbReference type="NCBIfam" id="TIGR02937">
    <property type="entry name" value="sigma70-ECF"/>
    <property type="match status" value="1"/>
</dbReference>
<dbReference type="Gene3D" id="1.10.10.10">
    <property type="entry name" value="Winged helix-like DNA-binding domain superfamily/Winged helix DNA-binding domain"/>
    <property type="match status" value="1"/>
</dbReference>
<evidence type="ECO:0000256" key="4">
    <source>
        <dbReference type="ARBA" id="ARBA00023125"/>
    </source>
</evidence>
<protein>
    <recommendedName>
        <fullName evidence="6">RNA polymerase sigma factor</fullName>
    </recommendedName>
</protein>
<evidence type="ECO:0000256" key="5">
    <source>
        <dbReference type="ARBA" id="ARBA00023163"/>
    </source>
</evidence>
<comment type="caution">
    <text evidence="9">The sequence shown here is derived from an EMBL/GenBank/DDBJ whole genome shotgun (WGS) entry which is preliminary data.</text>
</comment>
<dbReference type="OrthoDB" id="9784984at2"/>
<dbReference type="AlphaFoldDB" id="A0A154BRG0"/>
<dbReference type="InterPro" id="IPR039425">
    <property type="entry name" value="RNA_pol_sigma-70-like"/>
</dbReference>
<evidence type="ECO:0000313" key="10">
    <source>
        <dbReference type="Proteomes" id="UP000076268"/>
    </source>
</evidence>
<dbReference type="Pfam" id="PF08281">
    <property type="entry name" value="Sigma70_r4_2"/>
    <property type="match status" value="1"/>
</dbReference>
<dbReference type="InterPro" id="IPR013249">
    <property type="entry name" value="RNA_pol_sigma70_r4_t2"/>
</dbReference>
<evidence type="ECO:0000256" key="1">
    <source>
        <dbReference type="ARBA" id="ARBA00010641"/>
    </source>
</evidence>
<gene>
    <name evidence="9" type="ORF">AXX12_06600</name>
</gene>
<dbReference type="EMBL" id="LSGP01000017">
    <property type="protein sequence ID" value="KYZ76108.1"/>
    <property type="molecule type" value="Genomic_DNA"/>
</dbReference>
<dbReference type="PROSITE" id="PS01063">
    <property type="entry name" value="SIGMA70_ECF"/>
    <property type="match status" value="1"/>
</dbReference>
<keyword evidence="5 6" id="KW-0804">Transcription</keyword>
<dbReference type="GO" id="GO:0016987">
    <property type="term" value="F:sigma factor activity"/>
    <property type="evidence" value="ECO:0007669"/>
    <property type="project" value="UniProtKB-KW"/>
</dbReference>
<sequence>MTTLGSSVTFSRLYDENYPKVYHLALALAGNASDAEEITQEAFLRAFRAFSSFRNDSAFFTWIYRIALNVARDYLKYRDKLPIQTVTEDLGYCLDDIIDTNPASDPEAEVLANEARFRCLHYFTECLTPSQRIVFSLAVSLTLPQKLIAEILGCSLPAVKITLYRAKKRIAAFLSGRCKLINEANPCRCDQWVRFGRAQGWLTAEHPASSRPLIVIQAVADIGKIQTLSAIYQQLYPENADEALAKRIKQALEKKEWTIFS</sequence>
<dbReference type="PANTHER" id="PTHR43133">
    <property type="entry name" value="RNA POLYMERASE ECF-TYPE SIGMA FACTO"/>
    <property type="match status" value="1"/>
</dbReference>
<dbReference type="Pfam" id="PF04542">
    <property type="entry name" value="Sigma70_r2"/>
    <property type="match status" value="1"/>
</dbReference>
<feature type="domain" description="RNA polymerase sigma factor 70 region 4 type 2" evidence="8">
    <location>
        <begin position="119"/>
        <end position="170"/>
    </location>
</feature>
<evidence type="ECO:0000256" key="6">
    <source>
        <dbReference type="RuleBase" id="RU000716"/>
    </source>
</evidence>
<evidence type="ECO:0000256" key="2">
    <source>
        <dbReference type="ARBA" id="ARBA00023015"/>
    </source>
</evidence>
<dbReference type="GO" id="GO:0006950">
    <property type="term" value="P:response to stress"/>
    <property type="evidence" value="ECO:0007669"/>
    <property type="project" value="UniProtKB-ARBA"/>
</dbReference>
<keyword evidence="3 6" id="KW-0731">Sigma factor</keyword>
<dbReference type="SUPFAM" id="SSF88946">
    <property type="entry name" value="Sigma2 domain of RNA polymerase sigma factors"/>
    <property type="match status" value="1"/>
</dbReference>
<dbReference type="GO" id="GO:0006352">
    <property type="term" value="P:DNA-templated transcription initiation"/>
    <property type="evidence" value="ECO:0007669"/>
    <property type="project" value="InterPro"/>
</dbReference>
<organism evidence="9 10">
    <name type="scientific">Anaerosporomusa subterranea</name>
    <dbReference type="NCBI Taxonomy" id="1794912"/>
    <lineage>
        <taxon>Bacteria</taxon>
        <taxon>Bacillati</taxon>
        <taxon>Bacillota</taxon>
        <taxon>Negativicutes</taxon>
        <taxon>Acetonemataceae</taxon>
        <taxon>Anaerosporomusa</taxon>
    </lineage>
</organism>
<reference evidence="9 10" key="1">
    <citation type="submission" date="2016-02" db="EMBL/GenBank/DDBJ databases">
        <title>Anaerosporomusa subterraneum gen. nov., sp. nov., a spore-forming obligate anaerobe isolated from saprolite.</title>
        <authorList>
            <person name="Choi J.K."/>
            <person name="Shah M."/>
            <person name="Yee N."/>
        </authorList>
    </citation>
    <scope>NUCLEOTIDE SEQUENCE [LARGE SCALE GENOMIC DNA]</scope>
    <source>
        <strain evidence="9 10">RU4</strain>
    </source>
</reference>
<dbReference type="InterPro" id="IPR000838">
    <property type="entry name" value="RNA_pol_sigma70_ECF_CS"/>
</dbReference>
<evidence type="ECO:0000313" key="9">
    <source>
        <dbReference type="EMBL" id="KYZ76108.1"/>
    </source>
</evidence>
<dbReference type="InterPro" id="IPR013324">
    <property type="entry name" value="RNA_pol_sigma_r3/r4-like"/>
</dbReference>
<dbReference type="GO" id="GO:0003677">
    <property type="term" value="F:DNA binding"/>
    <property type="evidence" value="ECO:0007669"/>
    <property type="project" value="UniProtKB-KW"/>
</dbReference>
<proteinExistence type="inferred from homology"/>
<dbReference type="InterPro" id="IPR013325">
    <property type="entry name" value="RNA_pol_sigma_r2"/>
</dbReference>
<evidence type="ECO:0000259" key="8">
    <source>
        <dbReference type="Pfam" id="PF08281"/>
    </source>
</evidence>
<keyword evidence="4 6" id="KW-0238">DNA-binding</keyword>
<feature type="domain" description="RNA polymerase sigma-70 region 2" evidence="7">
    <location>
        <begin position="13"/>
        <end position="79"/>
    </location>
</feature>
<keyword evidence="10" id="KW-1185">Reference proteome</keyword>
<dbReference type="STRING" id="1794912.AXX12_06600"/>
<keyword evidence="2 6" id="KW-0805">Transcription regulation</keyword>
<dbReference type="InterPro" id="IPR036388">
    <property type="entry name" value="WH-like_DNA-bd_sf"/>
</dbReference>
<name>A0A154BRG0_ANASB</name>
<dbReference type="InterPro" id="IPR007627">
    <property type="entry name" value="RNA_pol_sigma70_r2"/>
</dbReference>
<dbReference type="Proteomes" id="UP000076268">
    <property type="component" value="Unassembled WGS sequence"/>
</dbReference>
<evidence type="ECO:0000259" key="7">
    <source>
        <dbReference type="Pfam" id="PF04542"/>
    </source>
</evidence>